<reference evidence="3" key="1">
    <citation type="submission" date="2016-06" db="EMBL/GenBank/DDBJ databases">
        <authorList>
            <person name="Butler K."/>
        </authorList>
    </citation>
    <scope>NUCLEOTIDE SEQUENCE [LARGE SCALE GENOMIC DNA]</scope>
    <source>
        <strain evidence="3">GCSL-Mp20</strain>
    </source>
</reference>
<dbReference type="EMBL" id="LZEY01000061">
    <property type="protein sequence ID" value="OBU02220.1"/>
    <property type="molecule type" value="Genomic_DNA"/>
</dbReference>
<accession>A0A1B8GZH0</accession>
<protein>
    <submittedName>
        <fullName evidence="2">Uncharacterized protein</fullName>
    </submittedName>
</protein>
<organism evidence="2 3">
    <name type="scientific">Morganella psychrotolerans</name>
    <dbReference type="NCBI Taxonomy" id="368603"/>
    <lineage>
        <taxon>Bacteria</taxon>
        <taxon>Pseudomonadati</taxon>
        <taxon>Pseudomonadota</taxon>
        <taxon>Gammaproteobacteria</taxon>
        <taxon>Enterobacterales</taxon>
        <taxon>Morganellaceae</taxon>
        <taxon>Morganella</taxon>
    </lineage>
</organism>
<feature type="transmembrane region" description="Helical" evidence="1">
    <location>
        <begin position="46"/>
        <end position="75"/>
    </location>
</feature>
<dbReference type="AlphaFoldDB" id="A0A1B8GZH0"/>
<name>A0A1B8GZH0_9GAMM</name>
<feature type="transmembrane region" description="Helical" evidence="1">
    <location>
        <begin position="19"/>
        <end position="40"/>
    </location>
</feature>
<evidence type="ECO:0000313" key="2">
    <source>
        <dbReference type="EMBL" id="OBU02220.1"/>
    </source>
</evidence>
<evidence type="ECO:0000313" key="3">
    <source>
        <dbReference type="Proteomes" id="UP000092377"/>
    </source>
</evidence>
<sequence>MDEIILIDTIFFIYKRIDFLAIVVFSLIALWLSSISSGWILRLALFLLAILIVTPYIFAAAYILLIMSVSLMFAYN</sequence>
<gene>
    <name evidence="2" type="ORF">AYY18_12615</name>
</gene>
<keyword evidence="1" id="KW-0812">Transmembrane</keyword>
<evidence type="ECO:0000256" key="1">
    <source>
        <dbReference type="SAM" id="Phobius"/>
    </source>
</evidence>
<comment type="caution">
    <text evidence="2">The sequence shown here is derived from an EMBL/GenBank/DDBJ whole genome shotgun (WGS) entry which is preliminary data.</text>
</comment>
<dbReference type="Proteomes" id="UP000092377">
    <property type="component" value="Unassembled WGS sequence"/>
</dbReference>
<keyword evidence="1" id="KW-0472">Membrane</keyword>
<keyword evidence="3" id="KW-1185">Reference proteome</keyword>
<keyword evidence="1" id="KW-1133">Transmembrane helix</keyword>
<proteinExistence type="predicted"/>